<dbReference type="Gene3D" id="1.10.1740.10">
    <property type="match status" value="1"/>
</dbReference>
<sequence length="69" mass="8130">MEDNEIIELYWKRDEVAILETDKKYGKYCSKIAYNILASVEDSEECVNDTYLHAWNALPPNRPNIFKAF</sequence>
<comment type="caution">
    <text evidence="1">The sequence shown here is derived from an EMBL/GenBank/DDBJ whole genome shotgun (WGS) entry which is preliminary data.</text>
</comment>
<protein>
    <submittedName>
        <fullName evidence="1">RNA polymerase sigma-70 factor</fullName>
    </submittedName>
</protein>
<organism evidence="1">
    <name type="scientific">human gut metagenome</name>
    <dbReference type="NCBI Taxonomy" id="408170"/>
    <lineage>
        <taxon>unclassified sequences</taxon>
        <taxon>metagenomes</taxon>
        <taxon>organismal metagenomes</taxon>
    </lineage>
</organism>
<name>K1T1J6_9ZZZZ</name>
<gene>
    <name evidence="1" type="ORF">OBE_05775</name>
</gene>
<dbReference type="InterPro" id="IPR013325">
    <property type="entry name" value="RNA_pol_sigma_r2"/>
</dbReference>
<feature type="non-terminal residue" evidence="1">
    <location>
        <position position="69"/>
    </location>
</feature>
<accession>K1T1J6</accession>
<dbReference type="SUPFAM" id="SSF88946">
    <property type="entry name" value="Sigma2 domain of RNA polymerase sigma factors"/>
    <property type="match status" value="1"/>
</dbReference>
<proteinExistence type="predicted"/>
<dbReference type="GO" id="GO:0006352">
    <property type="term" value="P:DNA-templated transcription initiation"/>
    <property type="evidence" value="ECO:0007669"/>
    <property type="project" value="InterPro"/>
</dbReference>
<evidence type="ECO:0000313" key="1">
    <source>
        <dbReference type="EMBL" id="EKC66762.1"/>
    </source>
</evidence>
<reference evidence="1" key="1">
    <citation type="journal article" date="2013" name="Environ. Microbiol.">
        <title>Microbiota from the distal guts of lean and obese adolescents exhibit partial functional redundancy besides clear differences in community structure.</title>
        <authorList>
            <person name="Ferrer M."/>
            <person name="Ruiz A."/>
            <person name="Lanza F."/>
            <person name="Haange S.B."/>
            <person name="Oberbach A."/>
            <person name="Till H."/>
            <person name="Bargiela R."/>
            <person name="Campoy C."/>
            <person name="Segura M.T."/>
            <person name="Richter M."/>
            <person name="von Bergen M."/>
            <person name="Seifert J."/>
            <person name="Suarez A."/>
        </authorList>
    </citation>
    <scope>NUCLEOTIDE SEQUENCE</scope>
</reference>
<dbReference type="EMBL" id="AJWZ01003968">
    <property type="protein sequence ID" value="EKC66762.1"/>
    <property type="molecule type" value="Genomic_DNA"/>
</dbReference>
<dbReference type="GO" id="GO:0003700">
    <property type="term" value="F:DNA-binding transcription factor activity"/>
    <property type="evidence" value="ECO:0007669"/>
    <property type="project" value="InterPro"/>
</dbReference>
<dbReference type="AlphaFoldDB" id="K1T1J6"/>